<evidence type="ECO:0000313" key="9">
    <source>
        <dbReference type="Proteomes" id="UP000248544"/>
    </source>
</evidence>
<accession>A0A2W2GBT5</accession>
<dbReference type="RefSeq" id="WP_111168154.1">
    <property type="nucleotide sequence ID" value="NZ_POUA01000105.1"/>
</dbReference>
<dbReference type="GO" id="GO:0005886">
    <property type="term" value="C:plasma membrane"/>
    <property type="evidence" value="ECO:0007669"/>
    <property type="project" value="UniProtKB-SubCell"/>
</dbReference>
<keyword evidence="3" id="KW-1003">Cell membrane</keyword>
<organism evidence="8 9">
    <name type="scientific">Spongiactinospora gelatinilytica</name>
    <dbReference type="NCBI Taxonomy" id="2666298"/>
    <lineage>
        <taxon>Bacteria</taxon>
        <taxon>Bacillati</taxon>
        <taxon>Actinomycetota</taxon>
        <taxon>Actinomycetes</taxon>
        <taxon>Streptosporangiales</taxon>
        <taxon>Streptosporangiaceae</taxon>
        <taxon>Spongiactinospora</taxon>
    </lineage>
</organism>
<evidence type="ECO:0000256" key="2">
    <source>
        <dbReference type="ARBA" id="ARBA00011006"/>
    </source>
</evidence>
<dbReference type="PANTHER" id="PTHR33884:SF3">
    <property type="entry name" value="UPF0410 PROTEIN YMGE"/>
    <property type="match status" value="1"/>
</dbReference>
<proteinExistence type="inferred from homology"/>
<dbReference type="EMBL" id="POUA01000105">
    <property type="protein sequence ID" value="PZG45503.1"/>
    <property type="molecule type" value="Genomic_DNA"/>
</dbReference>
<dbReference type="InterPro" id="IPR007341">
    <property type="entry name" value="Transgly_assoc"/>
</dbReference>
<feature type="transmembrane region" description="Helical" evidence="7">
    <location>
        <begin position="28"/>
        <end position="47"/>
    </location>
</feature>
<comment type="similarity">
    <text evidence="2">Belongs to the UPF0410 family.</text>
</comment>
<sequence>MGIIAWIILGLVAGVVARMPVPGKDTQGLIITFGLGIAGALLGGFLATKVLHVSGSQGFFHLATWLCAIAGAAALLLGHNLITGRRSGRWAGRR</sequence>
<comment type="caution">
    <text evidence="8">The sequence shown here is derived from an EMBL/GenBank/DDBJ whole genome shotgun (WGS) entry which is preliminary data.</text>
</comment>
<gene>
    <name evidence="8" type="ORF">C1I98_15380</name>
</gene>
<evidence type="ECO:0000313" key="8">
    <source>
        <dbReference type="EMBL" id="PZG45503.1"/>
    </source>
</evidence>
<dbReference type="AlphaFoldDB" id="A0A2W2GBT5"/>
<evidence type="ECO:0000256" key="5">
    <source>
        <dbReference type="ARBA" id="ARBA00022989"/>
    </source>
</evidence>
<reference evidence="8 9" key="1">
    <citation type="submission" date="2018-01" db="EMBL/GenBank/DDBJ databases">
        <title>Draft genome sequence of Sphaerisporangium sp. 7K107.</title>
        <authorList>
            <person name="Sahin N."/>
            <person name="Saygin H."/>
            <person name="Ay H."/>
        </authorList>
    </citation>
    <scope>NUCLEOTIDE SEQUENCE [LARGE SCALE GENOMIC DNA]</scope>
    <source>
        <strain evidence="8 9">7K107</strain>
    </source>
</reference>
<dbReference type="Proteomes" id="UP000248544">
    <property type="component" value="Unassembled WGS sequence"/>
</dbReference>
<keyword evidence="4 7" id="KW-0812">Transmembrane</keyword>
<comment type="subcellular location">
    <subcellularLocation>
        <location evidence="1">Cell membrane</location>
        <topology evidence="1">Multi-pass membrane protein</topology>
    </subcellularLocation>
</comment>
<name>A0A2W2GBT5_9ACTN</name>
<evidence type="ECO:0000256" key="3">
    <source>
        <dbReference type="ARBA" id="ARBA00022475"/>
    </source>
</evidence>
<evidence type="ECO:0000256" key="1">
    <source>
        <dbReference type="ARBA" id="ARBA00004651"/>
    </source>
</evidence>
<protein>
    <submittedName>
        <fullName evidence="8">GlsB/YeaQ/YmgE family stress response membrane protein</fullName>
    </submittedName>
</protein>
<feature type="transmembrane region" description="Helical" evidence="7">
    <location>
        <begin position="59"/>
        <end position="82"/>
    </location>
</feature>
<evidence type="ECO:0000256" key="7">
    <source>
        <dbReference type="SAM" id="Phobius"/>
    </source>
</evidence>
<keyword evidence="6 7" id="KW-0472">Membrane</keyword>
<keyword evidence="9" id="KW-1185">Reference proteome</keyword>
<keyword evidence="5 7" id="KW-1133">Transmembrane helix</keyword>
<evidence type="ECO:0000256" key="4">
    <source>
        <dbReference type="ARBA" id="ARBA00022692"/>
    </source>
</evidence>
<evidence type="ECO:0000256" key="6">
    <source>
        <dbReference type="ARBA" id="ARBA00023136"/>
    </source>
</evidence>
<dbReference type="PANTHER" id="PTHR33884">
    <property type="entry name" value="UPF0410 PROTEIN YMGE"/>
    <property type="match status" value="1"/>
</dbReference>